<protein>
    <submittedName>
        <fullName evidence="1">Molybdopterin converting factor, small subunit</fullName>
    </submittedName>
</protein>
<dbReference type="InterPro" id="IPR012675">
    <property type="entry name" value="Beta-grasp_dom_sf"/>
</dbReference>
<accession>A0A1T5KDB4</accession>
<dbReference type="EMBL" id="FUZP01000002">
    <property type="protein sequence ID" value="SKC61435.1"/>
    <property type="molecule type" value="Genomic_DNA"/>
</dbReference>
<gene>
    <name evidence="1" type="ORF">SAMN06309945_2117</name>
</gene>
<proteinExistence type="predicted"/>
<dbReference type="RefSeq" id="WP_079728183.1">
    <property type="nucleotide sequence ID" value="NZ_FUZP01000002.1"/>
</dbReference>
<organism evidence="1 2">
    <name type="scientific">Okibacterium fritillariae</name>
    <dbReference type="NCBI Taxonomy" id="123320"/>
    <lineage>
        <taxon>Bacteria</taxon>
        <taxon>Bacillati</taxon>
        <taxon>Actinomycetota</taxon>
        <taxon>Actinomycetes</taxon>
        <taxon>Micrococcales</taxon>
        <taxon>Microbacteriaceae</taxon>
        <taxon>Okibacterium</taxon>
    </lineage>
</organism>
<dbReference type="Pfam" id="PF02597">
    <property type="entry name" value="ThiS"/>
    <property type="match status" value="1"/>
</dbReference>
<dbReference type="InterPro" id="IPR016155">
    <property type="entry name" value="Mopterin_synth/thiamin_S_b"/>
</dbReference>
<dbReference type="SUPFAM" id="SSF54285">
    <property type="entry name" value="MoaD/ThiS"/>
    <property type="match status" value="1"/>
</dbReference>
<dbReference type="Gene3D" id="3.10.20.30">
    <property type="match status" value="1"/>
</dbReference>
<dbReference type="Proteomes" id="UP000190857">
    <property type="component" value="Unassembled WGS sequence"/>
</dbReference>
<dbReference type="STRING" id="123320.SAMN06309945_2117"/>
<reference evidence="1 2" key="1">
    <citation type="submission" date="2017-02" db="EMBL/GenBank/DDBJ databases">
        <authorList>
            <person name="Peterson S.W."/>
        </authorList>
    </citation>
    <scope>NUCLEOTIDE SEQUENCE [LARGE SCALE GENOMIC DNA]</scope>
    <source>
        <strain evidence="1 2">VKM Ac-2059</strain>
    </source>
</reference>
<keyword evidence="2" id="KW-1185">Reference proteome</keyword>
<dbReference type="AlphaFoldDB" id="A0A1T5KDB4"/>
<evidence type="ECO:0000313" key="2">
    <source>
        <dbReference type="Proteomes" id="UP000190857"/>
    </source>
</evidence>
<dbReference type="InterPro" id="IPR003749">
    <property type="entry name" value="ThiS/MoaD-like"/>
</dbReference>
<evidence type="ECO:0000313" key="1">
    <source>
        <dbReference type="EMBL" id="SKC61435.1"/>
    </source>
</evidence>
<dbReference type="CDD" id="cd17040">
    <property type="entry name" value="Ubl_MoaD_like"/>
    <property type="match status" value="1"/>
</dbReference>
<sequence length="104" mass="10762">MTTRADASTTALRVTLRFFAAARAAVGRDTLDVELPAGSTIADALAAVTRQPAAPTSHDADAVAHAEAVFRRCSFLVNGVAVTDHARTLAADDRIDVMPPFAGG</sequence>
<name>A0A1T5KDB4_9MICO</name>